<dbReference type="InterPro" id="IPR023753">
    <property type="entry name" value="FAD/NAD-binding_dom"/>
</dbReference>
<evidence type="ECO:0000256" key="4">
    <source>
        <dbReference type="ARBA" id="ARBA00022827"/>
    </source>
</evidence>
<evidence type="ECO:0000256" key="1">
    <source>
        <dbReference type="ARBA" id="ARBA00004137"/>
    </source>
</evidence>
<dbReference type="InterPro" id="IPR011992">
    <property type="entry name" value="EF-hand-dom_pair"/>
</dbReference>
<dbReference type="Pfam" id="PF07992">
    <property type="entry name" value="Pyr_redox_2"/>
    <property type="match status" value="1"/>
</dbReference>
<keyword evidence="5" id="KW-0106">Calcium</keyword>
<sequence>MMRIGLSRGIPHSLPLARLPVQQQRSVARLALSRSKLTGQRASIRYTSTAAPPPTPPPTAPPLPPPRRPGFFARHPAIKWTLFGAGSIVFGLSSTVLIILSYDAFTYKEAHVDKVPLTPLAMHPTPGGPNNLPILSHFVDETVDVLPESKKKERLVIVGGGWASVALLMNLNPDEYDVVLVSPNNFFLFTPLLPSATVGTVEPRTLVEPLRKILARVKGHYIQGRAVDAVMGSALPSTQGGEDRLLEVEVIDGHTPDEASSIDGASNHLGKHVYIPYDRLVVAVGAVTNDHGVPGLENCFHLKTVQDARKIRSHILDNLEIASLPTTTPEERDRLLSFVVCGGGPTGVETAAEIHDMLDEDILKLFPKQLRASSEVHLIQSRSHILNTYSEAISEYAEKKFSRDDVNVITNARVKRVEPDKVIYTIKDEDGNLTEKEVPSGFTLWSTGIAMSPFTRKLTHLLPNQSHLKALQVDSHLRVRGAPLGSMYAMGDSSTVDTHLIDYIYDFVDQCDTDHDSKLNFNEFQVFAQSIKRKFPLASKHFNKLQETFEKYDKDRDGHLDLNEIAEMLLETQNKMTALPATAQVASQQGNYLGKKLNKLAKVRNEGRDMNPHDESDVFDLDDQVYDPFQYRNLGSLAYIGNAAAFDIPLPGPLQPIGSFAGGLVAMYAWRSFYLSEAVSTRMKILLLSDYIRRGLFGRDVSRI</sequence>
<feature type="region of interest" description="Disordered" evidence="9">
    <location>
        <begin position="45"/>
        <end position="68"/>
    </location>
</feature>
<evidence type="ECO:0000256" key="5">
    <source>
        <dbReference type="ARBA" id="ARBA00022837"/>
    </source>
</evidence>
<dbReference type="RefSeq" id="XP_025357563.1">
    <property type="nucleotide sequence ID" value="XM_025498191.1"/>
</dbReference>
<dbReference type="InterPro" id="IPR054585">
    <property type="entry name" value="NDH2-like_C"/>
</dbReference>
<evidence type="ECO:0000259" key="11">
    <source>
        <dbReference type="PROSITE" id="PS50222"/>
    </source>
</evidence>
<dbReference type="InterPro" id="IPR002048">
    <property type="entry name" value="EF_hand_dom"/>
</dbReference>
<dbReference type="SUPFAM" id="SSF47473">
    <property type="entry name" value="EF-hand"/>
    <property type="match status" value="1"/>
</dbReference>
<dbReference type="PANTHER" id="PTHR43706">
    <property type="entry name" value="NADH DEHYDROGENASE"/>
    <property type="match status" value="1"/>
</dbReference>
<evidence type="ECO:0000256" key="3">
    <source>
        <dbReference type="ARBA" id="ARBA00022630"/>
    </source>
</evidence>
<keyword evidence="6" id="KW-0809">Transit peptide</keyword>
<dbReference type="EMBL" id="KZ819602">
    <property type="protein sequence ID" value="PWN37261.1"/>
    <property type="molecule type" value="Genomic_DNA"/>
</dbReference>
<keyword evidence="4" id="KW-0274">FAD</keyword>
<dbReference type="OrthoDB" id="5376590at2759"/>
<keyword evidence="3" id="KW-0285">Flavoprotein</keyword>
<evidence type="ECO:0000313" key="13">
    <source>
        <dbReference type="Proteomes" id="UP000245771"/>
    </source>
</evidence>
<evidence type="ECO:0000256" key="7">
    <source>
        <dbReference type="ARBA" id="ARBA00023002"/>
    </source>
</evidence>
<dbReference type="Proteomes" id="UP000245771">
    <property type="component" value="Unassembled WGS sequence"/>
</dbReference>
<comment type="subcellular location">
    <subcellularLocation>
        <location evidence="1">Mitochondrion inner membrane</location>
        <topology evidence="1">Peripheral membrane protein</topology>
        <orientation evidence="1">Intermembrane side</orientation>
    </subcellularLocation>
</comment>
<dbReference type="GO" id="GO:0003954">
    <property type="term" value="F:NADH dehydrogenase activity"/>
    <property type="evidence" value="ECO:0007669"/>
    <property type="project" value="InterPro"/>
</dbReference>
<keyword evidence="7" id="KW-0560">Oxidoreductase</keyword>
<dbReference type="PANTHER" id="PTHR43706:SF50">
    <property type="entry name" value="NADH DEHYDROGENASE (UBIQUINONE)-RELATED"/>
    <property type="match status" value="1"/>
</dbReference>
<keyword evidence="10" id="KW-0812">Transmembrane</keyword>
<name>A0A316VMD8_9BASI</name>
<dbReference type="Pfam" id="PF13499">
    <property type="entry name" value="EF-hand_7"/>
    <property type="match status" value="1"/>
</dbReference>
<dbReference type="Pfam" id="PF22366">
    <property type="entry name" value="NDH2_C"/>
    <property type="match status" value="1"/>
</dbReference>
<dbReference type="InterPro" id="IPR018247">
    <property type="entry name" value="EF_Hand_1_Ca_BS"/>
</dbReference>
<feature type="compositionally biased region" description="Pro residues" evidence="9">
    <location>
        <begin position="51"/>
        <end position="68"/>
    </location>
</feature>
<evidence type="ECO:0000256" key="10">
    <source>
        <dbReference type="SAM" id="Phobius"/>
    </source>
</evidence>
<dbReference type="Gene3D" id="3.50.50.100">
    <property type="match status" value="2"/>
</dbReference>
<evidence type="ECO:0000256" key="9">
    <source>
        <dbReference type="SAM" id="MobiDB-lite"/>
    </source>
</evidence>
<comment type="similarity">
    <text evidence="2">Belongs to the NADH dehydrogenase family.</text>
</comment>
<dbReference type="PROSITE" id="PS00018">
    <property type="entry name" value="EF_HAND_1"/>
    <property type="match status" value="1"/>
</dbReference>
<reference evidence="12 13" key="1">
    <citation type="journal article" date="2018" name="Mol. Biol. Evol.">
        <title>Broad Genomic Sampling Reveals a Smut Pathogenic Ancestry of the Fungal Clade Ustilaginomycotina.</title>
        <authorList>
            <person name="Kijpornyongpan T."/>
            <person name="Mondo S.J."/>
            <person name="Barry K."/>
            <person name="Sandor L."/>
            <person name="Lee J."/>
            <person name="Lipzen A."/>
            <person name="Pangilinan J."/>
            <person name="LaButti K."/>
            <person name="Hainaut M."/>
            <person name="Henrissat B."/>
            <person name="Grigoriev I.V."/>
            <person name="Spatafora J.W."/>
            <person name="Aime M.C."/>
        </authorList>
    </citation>
    <scope>NUCLEOTIDE SEQUENCE [LARGE SCALE GENOMIC DNA]</scope>
    <source>
        <strain evidence="12 13">MCA 3882</strain>
    </source>
</reference>
<evidence type="ECO:0000256" key="2">
    <source>
        <dbReference type="ARBA" id="ARBA00005272"/>
    </source>
</evidence>
<keyword evidence="13" id="KW-1185">Reference proteome</keyword>
<dbReference type="AlphaFoldDB" id="A0A316VMD8"/>
<evidence type="ECO:0000256" key="8">
    <source>
        <dbReference type="ARBA" id="ARBA00023027"/>
    </source>
</evidence>
<dbReference type="InParanoid" id="A0A316VMD8"/>
<dbReference type="SUPFAM" id="SSF51905">
    <property type="entry name" value="FAD/NAD(P)-binding domain"/>
    <property type="match status" value="2"/>
</dbReference>
<proteinExistence type="inferred from homology"/>
<dbReference type="InterPro" id="IPR045024">
    <property type="entry name" value="NDH-2"/>
</dbReference>
<keyword evidence="10" id="KW-0472">Membrane</keyword>
<evidence type="ECO:0000256" key="6">
    <source>
        <dbReference type="ARBA" id="ARBA00022946"/>
    </source>
</evidence>
<dbReference type="PROSITE" id="PS50222">
    <property type="entry name" value="EF_HAND_2"/>
    <property type="match status" value="2"/>
</dbReference>
<feature type="domain" description="EF-hand" evidence="11">
    <location>
        <begin position="540"/>
        <end position="575"/>
    </location>
</feature>
<feature type="transmembrane region" description="Helical" evidence="10">
    <location>
        <begin position="77"/>
        <end position="102"/>
    </location>
</feature>
<organism evidence="12 13">
    <name type="scientific">Meira miltonrushii</name>
    <dbReference type="NCBI Taxonomy" id="1280837"/>
    <lineage>
        <taxon>Eukaryota</taxon>
        <taxon>Fungi</taxon>
        <taxon>Dikarya</taxon>
        <taxon>Basidiomycota</taxon>
        <taxon>Ustilaginomycotina</taxon>
        <taxon>Exobasidiomycetes</taxon>
        <taxon>Exobasidiales</taxon>
        <taxon>Brachybasidiaceae</taxon>
        <taxon>Meira</taxon>
    </lineage>
</organism>
<dbReference type="STRING" id="1280837.A0A316VMD8"/>
<feature type="domain" description="EF-hand" evidence="11">
    <location>
        <begin position="499"/>
        <end position="534"/>
    </location>
</feature>
<dbReference type="InterPro" id="IPR036188">
    <property type="entry name" value="FAD/NAD-bd_sf"/>
</dbReference>
<dbReference type="SMART" id="SM00054">
    <property type="entry name" value="EFh"/>
    <property type="match status" value="2"/>
</dbReference>
<dbReference type="CDD" id="cd00051">
    <property type="entry name" value="EFh"/>
    <property type="match status" value="1"/>
</dbReference>
<protein>
    <submittedName>
        <fullName evidence="12">Nucleotide-binding domain-containing protein</fullName>
    </submittedName>
</protein>
<dbReference type="GeneID" id="37019972"/>
<accession>A0A316VMD8</accession>
<evidence type="ECO:0000313" key="12">
    <source>
        <dbReference type="EMBL" id="PWN37261.1"/>
    </source>
</evidence>
<keyword evidence="10" id="KW-1133">Transmembrane helix</keyword>
<dbReference type="GO" id="GO:0005509">
    <property type="term" value="F:calcium ion binding"/>
    <property type="evidence" value="ECO:0007669"/>
    <property type="project" value="InterPro"/>
</dbReference>
<gene>
    <name evidence="12" type="ORF">FA14DRAFT_159393</name>
</gene>
<keyword evidence="8" id="KW-0520">NAD</keyword>
<dbReference type="GO" id="GO:0005743">
    <property type="term" value="C:mitochondrial inner membrane"/>
    <property type="evidence" value="ECO:0007669"/>
    <property type="project" value="UniProtKB-SubCell"/>
</dbReference>